<sequence>MNAFTFFCGYILLTHCAHASSQHLICKHVENVFESSESESADELPKGDCNDVIKAGKRGPRGFQGPPGPTGPPGMVGMINEQLQQELQNIKDQLKCSGGVIVDRICYKLPRRVGVKLSYDEAERMCIFHGGVLAQLPTEESYNAVVTYTKRMFSIDIDNKERDFMRIWLSSTFQVFIFHLYFCIALQGMPDATVACTCCNKM</sequence>
<feature type="chain" id="PRO_5046064440" description="C-type lectin domain-containing protein" evidence="1">
    <location>
        <begin position="20"/>
        <end position="202"/>
    </location>
</feature>
<dbReference type="SUPFAM" id="SSF56436">
    <property type="entry name" value="C-type lectin-like"/>
    <property type="match status" value="1"/>
</dbReference>
<comment type="caution">
    <text evidence="2">The sequence shown here is derived from an EMBL/GenBank/DDBJ whole genome shotgun (WGS) entry which is preliminary data.</text>
</comment>
<evidence type="ECO:0000313" key="2">
    <source>
        <dbReference type="EMBL" id="CAK8689469.1"/>
    </source>
</evidence>
<keyword evidence="1" id="KW-0732">Signal</keyword>
<evidence type="ECO:0000313" key="3">
    <source>
        <dbReference type="Proteomes" id="UP001642483"/>
    </source>
</evidence>
<evidence type="ECO:0000256" key="1">
    <source>
        <dbReference type="SAM" id="SignalP"/>
    </source>
</evidence>
<feature type="signal peptide" evidence="1">
    <location>
        <begin position="1"/>
        <end position="19"/>
    </location>
</feature>
<gene>
    <name evidence="2" type="ORF">CVLEPA_LOCUS21471</name>
</gene>
<dbReference type="Proteomes" id="UP001642483">
    <property type="component" value="Unassembled WGS sequence"/>
</dbReference>
<keyword evidence="3" id="KW-1185">Reference proteome</keyword>
<protein>
    <recommendedName>
        <fullName evidence="4">C-type lectin domain-containing protein</fullName>
    </recommendedName>
</protein>
<accession>A0ABP0GCE8</accession>
<name>A0ABP0GCE8_CLALP</name>
<dbReference type="CDD" id="cd00037">
    <property type="entry name" value="CLECT"/>
    <property type="match status" value="1"/>
</dbReference>
<dbReference type="Gene3D" id="1.20.5.320">
    <property type="entry name" value="6-Phosphogluconate Dehydrogenase, domain 3"/>
    <property type="match status" value="1"/>
</dbReference>
<evidence type="ECO:0008006" key="4">
    <source>
        <dbReference type="Google" id="ProtNLM"/>
    </source>
</evidence>
<organism evidence="2 3">
    <name type="scientific">Clavelina lepadiformis</name>
    <name type="common">Light-bulb sea squirt</name>
    <name type="synonym">Ascidia lepadiformis</name>
    <dbReference type="NCBI Taxonomy" id="159417"/>
    <lineage>
        <taxon>Eukaryota</taxon>
        <taxon>Metazoa</taxon>
        <taxon>Chordata</taxon>
        <taxon>Tunicata</taxon>
        <taxon>Ascidiacea</taxon>
        <taxon>Aplousobranchia</taxon>
        <taxon>Clavelinidae</taxon>
        <taxon>Clavelina</taxon>
    </lineage>
</organism>
<proteinExistence type="predicted"/>
<dbReference type="EMBL" id="CAWYQH010000108">
    <property type="protein sequence ID" value="CAK8689469.1"/>
    <property type="molecule type" value="Genomic_DNA"/>
</dbReference>
<reference evidence="2 3" key="1">
    <citation type="submission" date="2024-02" db="EMBL/GenBank/DDBJ databases">
        <authorList>
            <person name="Daric V."/>
            <person name="Darras S."/>
        </authorList>
    </citation>
    <scope>NUCLEOTIDE SEQUENCE [LARGE SCALE GENOMIC DNA]</scope>
</reference>
<dbReference type="InterPro" id="IPR016187">
    <property type="entry name" value="CTDL_fold"/>
</dbReference>